<evidence type="ECO:0000313" key="1">
    <source>
        <dbReference type="EMBL" id="PJE97311.1"/>
    </source>
</evidence>
<protein>
    <submittedName>
        <fullName evidence="1">Uncharacterized protein</fullName>
    </submittedName>
</protein>
<reference evidence="1 2" key="1">
    <citation type="submission" date="2017-11" db="EMBL/GenBank/DDBJ databases">
        <title>Streptomyces carmine sp. nov., a novel actinomycete isolated from Sophora alopecuroides in Xinjiang, China.</title>
        <authorList>
            <person name="Wang Y."/>
            <person name="Luo X."/>
            <person name="Wan C."/>
            <person name="Zhang L."/>
        </authorList>
    </citation>
    <scope>NUCLEOTIDE SEQUENCE [LARGE SCALE GENOMIC DNA]</scope>
    <source>
        <strain evidence="1 2">TRM SA0054</strain>
    </source>
</reference>
<accession>A0A2M8LZD8</accession>
<name>A0A2M8LZD8_9ACTN</name>
<comment type="caution">
    <text evidence="1">The sequence shown here is derived from an EMBL/GenBank/DDBJ whole genome shotgun (WGS) entry which is preliminary data.</text>
</comment>
<dbReference type="Proteomes" id="UP000230407">
    <property type="component" value="Unassembled WGS sequence"/>
</dbReference>
<dbReference type="EMBL" id="PGGW01000044">
    <property type="protein sequence ID" value="PJE97311.1"/>
    <property type="molecule type" value="Genomic_DNA"/>
</dbReference>
<organism evidence="1 2">
    <name type="scientific">Streptomyces carminius</name>
    <dbReference type="NCBI Taxonomy" id="2665496"/>
    <lineage>
        <taxon>Bacteria</taxon>
        <taxon>Bacillati</taxon>
        <taxon>Actinomycetota</taxon>
        <taxon>Actinomycetes</taxon>
        <taxon>Kitasatosporales</taxon>
        <taxon>Streptomycetaceae</taxon>
        <taxon>Streptomyces</taxon>
    </lineage>
</organism>
<evidence type="ECO:0000313" key="2">
    <source>
        <dbReference type="Proteomes" id="UP000230407"/>
    </source>
</evidence>
<dbReference type="AlphaFoldDB" id="A0A2M8LZD8"/>
<gene>
    <name evidence="1" type="ORF">CUT44_13090</name>
</gene>
<proteinExistence type="predicted"/>
<sequence>MPPQPAARPLLDRVRRVLVEARFPLLMDIPGDAAAGLWVEAVPAGVTISWCPLDDFTALAGQVPEPGARRTGG</sequence>
<keyword evidence="2" id="KW-1185">Reference proteome</keyword>